<dbReference type="GeneTree" id="ENSGT00990000213343"/>
<sequence length="52" mass="5821">MPIWATSKDCPFWLTIRAKQNTAVLGSPVCLIPVFLFVDCSRSTHLPHFSST</sequence>
<reference evidence="1" key="1">
    <citation type="submission" date="2021-04" db="EMBL/GenBank/DDBJ databases">
        <authorList>
            <consortium name="Wellcome Sanger Institute Data Sharing"/>
        </authorList>
    </citation>
    <scope>NUCLEOTIDE SEQUENCE [LARGE SCALE GENOMIC DNA]</scope>
</reference>
<keyword evidence="2" id="KW-1185">Reference proteome</keyword>
<dbReference type="Ensembl" id="ENSSAUT00010037492.1">
    <property type="protein sequence ID" value="ENSSAUP00010035593.1"/>
    <property type="gene ID" value="ENSSAUG00010015064.1"/>
</dbReference>
<dbReference type="AlphaFoldDB" id="A0A671W944"/>
<proteinExistence type="predicted"/>
<organism evidence="1 2">
    <name type="scientific">Sparus aurata</name>
    <name type="common">Gilthead sea bream</name>
    <dbReference type="NCBI Taxonomy" id="8175"/>
    <lineage>
        <taxon>Eukaryota</taxon>
        <taxon>Metazoa</taxon>
        <taxon>Chordata</taxon>
        <taxon>Craniata</taxon>
        <taxon>Vertebrata</taxon>
        <taxon>Euteleostomi</taxon>
        <taxon>Actinopterygii</taxon>
        <taxon>Neopterygii</taxon>
        <taxon>Teleostei</taxon>
        <taxon>Neoteleostei</taxon>
        <taxon>Acanthomorphata</taxon>
        <taxon>Eupercaria</taxon>
        <taxon>Spariformes</taxon>
        <taxon>Sparidae</taxon>
        <taxon>Sparus</taxon>
    </lineage>
</organism>
<protein>
    <submittedName>
        <fullName evidence="1">Uncharacterized protein</fullName>
    </submittedName>
</protein>
<reference evidence="1" key="2">
    <citation type="submission" date="2025-08" db="UniProtKB">
        <authorList>
            <consortium name="Ensembl"/>
        </authorList>
    </citation>
    <scope>IDENTIFICATION</scope>
</reference>
<dbReference type="Proteomes" id="UP000472265">
    <property type="component" value="Chromosome 17"/>
</dbReference>
<reference evidence="1" key="3">
    <citation type="submission" date="2025-09" db="UniProtKB">
        <authorList>
            <consortium name="Ensembl"/>
        </authorList>
    </citation>
    <scope>IDENTIFICATION</scope>
</reference>
<dbReference type="InParanoid" id="A0A671W944"/>
<evidence type="ECO:0000313" key="1">
    <source>
        <dbReference type="Ensembl" id="ENSSAUP00010035593.1"/>
    </source>
</evidence>
<name>A0A671W944_SPAAU</name>
<evidence type="ECO:0000313" key="2">
    <source>
        <dbReference type="Proteomes" id="UP000472265"/>
    </source>
</evidence>
<accession>A0A671W944</accession>